<feature type="binding site" evidence="4">
    <location>
        <position position="53"/>
    </location>
    <ligand>
        <name>substrate</name>
    </ligand>
</feature>
<dbReference type="GO" id="GO:0009396">
    <property type="term" value="P:folic acid-containing compound biosynthetic process"/>
    <property type="evidence" value="ECO:0007669"/>
    <property type="project" value="TreeGrafter"/>
</dbReference>
<comment type="catalytic activity">
    <reaction evidence="5">
        <text>(6S)-5-formyl-5,6,7,8-tetrahydrofolate + ATP = (6R)-5,10-methenyltetrahydrofolate + ADP + phosphate</text>
        <dbReference type="Rhea" id="RHEA:10488"/>
        <dbReference type="ChEBI" id="CHEBI:30616"/>
        <dbReference type="ChEBI" id="CHEBI:43474"/>
        <dbReference type="ChEBI" id="CHEBI:57455"/>
        <dbReference type="ChEBI" id="CHEBI:57457"/>
        <dbReference type="ChEBI" id="CHEBI:456216"/>
        <dbReference type="EC" id="6.3.3.2"/>
    </reaction>
</comment>
<dbReference type="Pfam" id="PF01812">
    <property type="entry name" value="5-FTHF_cyc-lig"/>
    <property type="match status" value="1"/>
</dbReference>
<dbReference type="InterPro" id="IPR024185">
    <property type="entry name" value="FTHF_cligase-like_sf"/>
</dbReference>
<feature type="binding site" evidence="4">
    <location>
        <begin position="137"/>
        <end position="145"/>
    </location>
    <ligand>
        <name>ATP</name>
        <dbReference type="ChEBI" id="CHEBI:30616"/>
    </ligand>
</feature>
<dbReference type="AlphaFoldDB" id="A0A1N6I198"/>
<evidence type="ECO:0000256" key="4">
    <source>
        <dbReference type="PIRSR" id="PIRSR006806-1"/>
    </source>
</evidence>
<keyword evidence="5" id="KW-0460">Magnesium</keyword>
<feature type="binding site" evidence="4">
    <location>
        <position position="58"/>
    </location>
    <ligand>
        <name>substrate</name>
    </ligand>
</feature>
<keyword evidence="5" id="KW-0479">Metal-binding</keyword>
<dbReference type="RefSeq" id="WP_034546168.1">
    <property type="nucleotide sequence ID" value="NZ_FSRN01000001.1"/>
</dbReference>
<dbReference type="GO" id="GO:0035999">
    <property type="term" value="P:tetrahydrofolate interconversion"/>
    <property type="evidence" value="ECO:0007669"/>
    <property type="project" value="TreeGrafter"/>
</dbReference>
<evidence type="ECO:0000256" key="2">
    <source>
        <dbReference type="ARBA" id="ARBA00022741"/>
    </source>
</evidence>
<keyword evidence="3 4" id="KW-0067">ATP-binding</keyword>
<dbReference type="GO" id="GO:0046872">
    <property type="term" value="F:metal ion binding"/>
    <property type="evidence" value="ECO:0007669"/>
    <property type="project" value="UniProtKB-KW"/>
</dbReference>
<dbReference type="NCBIfam" id="TIGR02727">
    <property type="entry name" value="MTHFS_bact"/>
    <property type="match status" value="1"/>
</dbReference>
<organism evidence="6 7">
    <name type="scientific">Carnobacterium alterfunditum</name>
    <dbReference type="NCBI Taxonomy" id="28230"/>
    <lineage>
        <taxon>Bacteria</taxon>
        <taxon>Bacillati</taxon>
        <taxon>Bacillota</taxon>
        <taxon>Bacilli</taxon>
        <taxon>Lactobacillales</taxon>
        <taxon>Carnobacteriaceae</taxon>
        <taxon>Carnobacterium</taxon>
    </lineage>
</organism>
<gene>
    <name evidence="6" type="ORF">SAMN05878443_2231</name>
</gene>
<evidence type="ECO:0000256" key="3">
    <source>
        <dbReference type="ARBA" id="ARBA00022840"/>
    </source>
</evidence>
<dbReference type="GO" id="GO:0030272">
    <property type="term" value="F:5-formyltetrahydrofolate cyclo-ligase activity"/>
    <property type="evidence" value="ECO:0007669"/>
    <property type="project" value="UniProtKB-EC"/>
</dbReference>
<comment type="cofactor">
    <cofactor evidence="5">
        <name>Mg(2+)</name>
        <dbReference type="ChEBI" id="CHEBI:18420"/>
    </cofactor>
</comment>
<keyword evidence="6" id="KW-0436">Ligase</keyword>
<feature type="binding site" evidence="4">
    <location>
        <begin position="7"/>
        <end position="11"/>
    </location>
    <ligand>
        <name>ATP</name>
        <dbReference type="ChEBI" id="CHEBI:30616"/>
    </ligand>
</feature>
<keyword evidence="2 4" id="KW-0547">Nucleotide-binding</keyword>
<dbReference type="EMBL" id="FSRN01000001">
    <property type="protein sequence ID" value="SIO25791.1"/>
    <property type="molecule type" value="Genomic_DNA"/>
</dbReference>
<name>A0A1N6I198_9LACT</name>
<dbReference type="PANTHER" id="PTHR23407:SF1">
    <property type="entry name" value="5-FORMYLTETRAHYDROFOLATE CYCLO-LIGASE"/>
    <property type="match status" value="1"/>
</dbReference>
<comment type="similarity">
    <text evidence="1 5">Belongs to the 5-formyltetrahydrofolate cyclo-ligase family.</text>
</comment>
<reference evidence="7" key="1">
    <citation type="submission" date="2016-11" db="EMBL/GenBank/DDBJ databases">
        <authorList>
            <person name="Varghese N."/>
            <person name="Submissions S."/>
        </authorList>
    </citation>
    <scope>NUCLEOTIDE SEQUENCE [LARGE SCALE GENOMIC DNA]</scope>
    <source>
        <strain evidence="7">313</strain>
    </source>
</reference>
<evidence type="ECO:0000313" key="7">
    <source>
        <dbReference type="Proteomes" id="UP000184758"/>
    </source>
</evidence>
<dbReference type="GO" id="GO:0005524">
    <property type="term" value="F:ATP binding"/>
    <property type="evidence" value="ECO:0007669"/>
    <property type="project" value="UniProtKB-KW"/>
</dbReference>
<evidence type="ECO:0000256" key="5">
    <source>
        <dbReference type="RuleBase" id="RU361279"/>
    </source>
</evidence>
<evidence type="ECO:0000256" key="1">
    <source>
        <dbReference type="ARBA" id="ARBA00010638"/>
    </source>
</evidence>
<keyword evidence="7" id="KW-1185">Reference proteome</keyword>
<protein>
    <recommendedName>
        <fullName evidence="5">5-formyltetrahydrofolate cyclo-ligase</fullName>
        <ecNumber evidence="5">6.3.3.2</ecNumber>
    </recommendedName>
</protein>
<accession>A0A1N6I198</accession>
<evidence type="ECO:0000313" key="6">
    <source>
        <dbReference type="EMBL" id="SIO25791.1"/>
    </source>
</evidence>
<dbReference type="eggNOG" id="COG0212">
    <property type="taxonomic scope" value="Bacteria"/>
</dbReference>
<dbReference type="SUPFAM" id="SSF100950">
    <property type="entry name" value="NagB/RpiA/CoA transferase-like"/>
    <property type="match status" value="1"/>
</dbReference>
<dbReference type="STRING" id="28230.SAMN05878443_2231"/>
<dbReference type="OrthoDB" id="9801938at2"/>
<sequence>MTEKEDKQVSRQKMISFLKKISLEEKVVIEKKLEKNLFDSKEWKAAERVGVTLSQGFEWNTLGIIERAWQEGKKVCAPKCIPQYKAMVFYDFTKLEQLEKGFHQLIEPNPQETKEVNKTDIDLVLVPGLIFDRTGYRIGFGGGYYDRFLKDFPNQTIALIYSKQVLSGLPIESFDIPVQKIITEINS</sequence>
<dbReference type="InterPro" id="IPR002698">
    <property type="entry name" value="FTHF_cligase"/>
</dbReference>
<dbReference type="Gene3D" id="3.40.50.10420">
    <property type="entry name" value="NagB/RpiA/CoA transferase-like"/>
    <property type="match status" value="1"/>
</dbReference>
<dbReference type="InterPro" id="IPR037171">
    <property type="entry name" value="NagB/RpiA_transferase-like"/>
</dbReference>
<dbReference type="EC" id="6.3.3.2" evidence="5"/>
<dbReference type="PANTHER" id="PTHR23407">
    <property type="entry name" value="ATPASE INHIBITOR/5-FORMYLTETRAHYDROFOLATE CYCLO-LIGASE"/>
    <property type="match status" value="1"/>
</dbReference>
<dbReference type="PIRSF" id="PIRSF006806">
    <property type="entry name" value="FTHF_cligase"/>
    <property type="match status" value="1"/>
</dbReference>
<proteinExistence type="inferred from homology"/>
<dbReference type="Proteomes" id="UP000184758">
    <property type="component" value="Unassembled WGS sequence"/>
</dbReference>